<gene>
    <name evidence="2" type="ORF">VB776_05775</name>
</gene>
<dbReference type="InterPro" id="IPR013022">
    <property type="entry name" value="Xyl_isomerase-like_TIM-brl"/>
</dbReference>
<dbReference type="GO" id="GO:0016853">
    <property type="term" value="F:isomerase activity"/>
    <property type="evidence" value="ECO:0007669"/>
    <property type="project" value="UniProtKB-KW"/>
</dbReference>
<name>A0ABU5S1R7_9BACT</name>
<accession>A0ABU5S1R7</accession>
<dbReference type="Proteomes" id="UP001303899">
    <property type="component" value="Unassembled WGS sequence"/>
</dbReference>
<proteinExistence type="predicted"/>
<sequence>MKKYGMNLLLWGTEINEDLFPVLEQIKAIGFTGVEVPIFDVDSTHWQSWRTKLDELGLDRIAVTICGPDFNQISPDPAMRAATLERNKRAIDCAVVLGADLLTGPYHSALSHFTGKPATQEEWNWAVENLRELADYAQEKGIILGLEYLNRFESYLVSCADELFQLVEDINHPHCKIMFDTFHANIEEKSLGDAIRKLSKHLVHVQISENDRSTVGKGNVNWTDVFTALEDIKYDAYLSVEAFSSKLAVANIWRKMFDNEETLMKESLEFIKSKSVKSMS</sequence>
<dbReference type="InterPro" id="IPR050312">
    <property type="entry name" value="IolE/XylAMocC-like"/>
</dbReference>
<comment type="caution">
    <text evidence="2">The sequence shown here is derived from an EMBL/GenBank/DDBJ whole genome shotgun (WGS) entry which is preliminary data.</text>
</comment>
<feature type="domain" description="Xylose isomerase-like TIM barrel" evidence="1">
    <location>
        <begin position="23"/>
        <end position="273"/>
    </location>
</feature>
<dbReference type="PANTHER" id="PTHR12110:SF41">
    <property type="entry name" value="INOSOSE DEHYDRATASE"/>
    <property type="match status" value="1"/>
</dbReference>
<dbReference type="SUPFAM" id="SSF51658">
    <property type="entry name" value="Xylose isomerase-like"/>
    <property type="match status" value="1"/>
</dbReference>
<dbReference type="Gene3D" id="3.20.20.150">
    <property type="entry name" value="Divalent-metal-dependent TIM barrel enzymes"/>
    <property type="match status" value="1"/>
</dbReference>
<keyword evidence="2" id="KW-0413">Isomerase</keyword>
<evidence type="ECO:0000313" key="2">
    <source>
        <dbReference type="EMBL" id="MEA5402412.1"/>
    </source>
</evidence>
<dbReference type="PANTHER" id="PTHR12110">
    <property type="entry name" value="HYDROXYPYRUVATE ISOMERASE"/>
    <property type="match status" value="1"/>
</dbReference>
<dbReference type="RefSeq" id="WP_323326914.1">
    <property type="nucleotide sequence ID" value="NZ_JAYGIL010000005.1"/>
</dbReference>
<keyword evidence="3" id="KW-1185">Reference proteome</keyword>
<dbReference type="InterPro" id="IPR036237">
    <property type="entry name" value="Xyl_isomerase-like_sf"/>
</dbReference>
<reference evidence="2 3" key="1">
    <citation type="submission" date="2023-12" db="EMBL/GenBank/DDBJ databases">
        <title>Novel species of the genus Arcicella isolated from rivers.</title>
        <authorList>
            <person name="Lu H."/>
        </authorList>
    </citation>
    <scope>NUCLEOTIDE SEQUENCE [LARGE SCALE GENOMIC DNA]</scope>
    <source>
        <strain evidence="2 3">DC2W</strain>
    </source>
</reference>
<dbReference type="Pfam" id="PF01261">
    <property type="entry name" value="AP_endonuc_2"/>
    <property type="match status" value="1"/>
</dbReference>
<protein>
    <submittedName>
        <fullName evidence="2">Sugar phosphate isomerase/epimerase family protein</fullName>
    </submittedName>
</protein>
<evidence type="ECO:0000259" key="1">
    <source>
        <dbReference type="Pfam" id="PF01261"/>
    </source>
</evidence>
<evidence type="ECO:0000313" key="3">
    <source>
        <dbReference type="Proteomes" id="UP001303899"/>
    </source>
</evidence>
<dbReference type="EMBL" id="JAYGIL010000005">
    <property type="protein sequence ID" value="MEA5402412.1"/>
    <property type="molecule type" value="Genomic_DNA"/>
</dbReference>
<organism evidence="2 3">
    <name type="scientific">Arcicella gelida</name>
    <dbReference type="NCBI Taxonomy" id="2984195"/>
    <lineage>
        <taxon>Bacteria</taxon>
        <taxon>Pseudomonadati</taxon>
        <taxon>Bacteroidota</taxon>
        <taxon>Cytophagia</taxon>
        <taxon>Cytophagales</taxon>
        <taxon>Flectobacillaceae</taxon>
        <taxon>Arcicella</taxon>
    </lineage>
</organism>